<keyword evidence="4" id="KW-0808">Transferase</keyword>
<dbReference type="CDD" id="cd18774">
    <property type="entry name" value="PDC2_HK_sensor"/>
    <property type="match status" value="1"/>
</dbReference>
<dbReference type="Gene3D" id="3.30.450.20">
    <property type="entry name" value="PAS domain"/>
    <property type="match status" value="3"/>
</dbReference>
<keyword evidence="3" id="KW-0597">Phosphoprotein</keyword>
<dbReference type="EC" id="2.7.13.3" evidence="2"/>
<evidence type="ECO:0000313" key="13">
    <source>
        <dbReference type="EMBL" id="MXP63493.1"/>
    </source>
</evidence>
<dbReference type="PRINTS" id="PR00344">
    <property type="entry name" value="BCTRLSENSOR"/>
</dbReference>
<keyword evidence="9" id="KW-0812">Transmembrane</keyword>
<dbReference type="AlphaFoldDB" id="A0A845B773"/>
<evidence type="ECO:0000256" key="8">
    <source>
        <dbReference type="ARBA" id="ARBA00023012"/>
    </source>
</evidence>
<feature type="domain" description="Histidine kinase" evidence="10">
    <location>
        <begin position="637"/>
        <end position="854"/>
    </location>
</feature>
<comment type="caution">
    <text evidence="13">The sequence shown here is derived from an EMBL/GenBank/DDBJ whole genome shotgun (WGS) entry which is preliminary data.</text>
</comment>
<gene>
    <name evidence="13" type="ORF">E0493_09045</name>
</gene>
<feature type="transmembrane region" description="Helical" evidence="9">
    <location>
        <begin position="295"/>
        <end position="317"/>
    </location>
</feature>
<feature type="domain" description="PAS" evidence="11">
    <location>
        <begin position="369"/>
        <end position="437"/>
    </location>
</feature>
<keyword evidence="7" id="KW-0067">ATP-binding</keyword>
<dbReference type="SUPFAM" id="SSF55874">
    <property type="entry name" value="ATPase domain of HSP90 chaperone/DNA topoisomerase II/histidine kinase"/>
    <property type="match status" value="1"/>
</dbReference>
<dbReference type="GO" id="GO:0005524">
    <property type="term" value="F:ATP binding"/>
    <property type="evidence" value="ECO:0007669"/>
    <property type="project" value="UniProtKB-KW"/>
</dbReference>
<dbReference type="InterPro" id="IPR036890">
    <property type="entry name" value="HATPase_C_sf"/>
</dbReference>
<evidence type="ECO:0000256" key="2">
    <source>
        <dbReference type="ARBA" id="ARBA00012438"/>
    </source>
</evidence>
<reference evidence="13 14" key="1">
    <citation type="submission" date="2019-03" db="EMBL/GenBank/DDBJ databases">
        <title>Roseomonas sp. a novel Roseomonas species isolated from Sea whip Gorgonian.</title>
        <authorList>
            <person name="Li F."/>
            <person name="Pan X."/>
            <person name="Huang S."/>
            <person name="Li Z."/>
            <person name="Meng B."/>
        </authorList>
    </citation>
    <scope>NUCLEOTIDE SEQUENCE [LARGE SCALE GENOMIC DNA]</scope>
    <source>
        <strain evidence="13 14">M0104</strain>
    </source>
</reference>
<evidence type="ECO:0000313" key="14">
    <source>
        <dbReference type="Proteomes" id="UP000460715"/>
    </source>
</evidence>
<evidence type="ECO:0000256" key="7">
    <source>
        <dbReference type="ARBA" id="ARBA00022840"/>
    </source>
</evidence>
<dbReference type="Gene3D" id="6.10.250.2580">
    <property type="match status" value="1"/>
</dbReference>
<dbReference type="NCBIfam" id="TIGR00229">
    <property type="entry name" value="sensory_box"/>
    <property type="match status" value="2"/>
</dbReference>
<keyword evidence="14" id="KW-1185">Reference proteome</keyword>
<evidence type="ECO:0000256" key="6">
    <source>
        <dbReference type="ARBA" id="ARBA00022777"/>
    </source>
</evidence>
<dbReference type="InterPro" id="IPR004358">
    <property type="entry name" value="Sig_transdc_His_kin-like_C"/>
</dbReference>
<dbReference type="PROSITE" id="PS50109">
    <property type="entry name" value="HIS_KIN"/>
    <property type="match status" value="1"/>
</dbReference>
<dbReference type="SMART" id="SM00086">
    <property type="entry name" value="PAC"/>
    <property type="match status" value="2"/>
</dbReference>
<keyword evidence="5" id="KW-0547">Nucleotide-binding</keyword>
<evidence type="ECO:0000259" key="11">
    <source>
        <dbReference type="PROSITE" id="PS50112"/>
    </source>
</evidence>
<dbReference type="InterPro" id="IPR013656">
    <property type="entry name" value="PAS_4"/>
</dbReference>
<dbReference type="EMBL" id="SNVJ01000006">
    <property type="protein sequence ID" value="MXP63493.1"/>
    <property type="molecule type" value="Genomic_DNA"/>
</dbReference>
<dbReference type="Gene3D" id="3.30.565.10">
    <property type="entry name" value="Histidine kinase-like ATPase, C-terminal domain"/>
    <property type="match status" value="1"/>
</dbReference>
<dbReference type="PROSITE" id="PS50113">
    <property type="entry name" value="PAC"/>
    <property type="match status" value="2"/>
</dbReference>
<evidence type="ECO:0000259" key="12">
    <source>
        <dbReference type="PROSITE" id="PS50113"/>
    </source>
</evidence>
<keyword evidence="9" id="KW-0472">Membrane</keyword>
<keyword evidence="6" id="KW-0418">Kinase</keyword>
<dbReference type="SUPFAM" id="SSF55785">
    <property type="entry name" value="PYP-like sensor domain (PAS domain)"/>
    <property type="match status" value="2"/>
</dbReference>
<keyword evidence="9" id="KW-1133">Transmembrane helix</keyword>
<dbReference type="CDD" id="cd00082">
    <property type="entry name" value="HisKA"/>
    <property type="match status" value="1"/>
</dbReference>
<proteinExistence type="predicted"/>
<evidence type="ECO:0000259" key="10">
    <source>
        <dbReference type="PROSITE" id="PS50109"/>
    </source>
</evidence>
<dbReference type="InterPro" id="IPR003594">
    <property type="entry name" value="HATPase_dom"/>
</dbReference>
<name>A0A845B773_9PROT</name>
<dbReference type="InterPro" id="IPR036097">
    <property type="entry name" value="HisK_dim/P_sf"/>
</dbReference>
<dbReference type="InterPro" id="IPR000700">
    <property type="entry name" value="PAS-assoc_C"/>
</dbReference>
<feature type="domain" description="PAC" evidence="12">
    <location>
        <begin position="565"/>
        <end position="617"/>
    </location>
</feature>
<dbReference type="InterPro" id="IPR000014">
    <property type="entry name" value="PAS"/>
</dbReference>
<dbReference type="PANTHER" id="PTHR43065">
    <property type="entry name" value="SENSOR HISTIDINE KINASE"/>
    <property type="match status" value="1"/>
</dbReference>
<dbReference type="InterPro" id="IPR005467">
    <property type="entry name" value="His_kinase_dom"/>
</dbReference>
<accession>A0A845B773</accession>
<dbReference type="Pfam" id="PF08448">
    <property type="entry name" value="PAS_4"/>
    <property type="match status" value="2"/>
</dbReference>
<evidence type="ECO:0000256" key="1">
    <source>
        <dbReference type="ARBA" id="ARBA00000085"/>
    </source>
</evidence>
<feature type="domain" description="PAC" evidence="12">
    <location>
        <begin position="439"/>
        <end position="491"/>
    </location>
</feature>
<protein>
    <recommendedName>
        <fullName evidence="2">histidine kinase</fullName>
        <ecNumber evidence="2">2.7.13.3</ecNumber>
    </recommendedName>
</protein>
<dbReference type="InterPro" id="IPR003661">
    <property type="entry name" value="HisK_dim/P_dom"/>
</dbReference>
<dbReference type="GO" id="GO:0000155">
    <property type="term" value="F:phosphorelay sensor kinase activity"/>
    <property type="evidence" value="ECO:0007669"/>
    <property type="project" value="InterPro"/>
</dbReference>
<dbReference type="SUPFAM" id="SSF47384">
    <property type="entry name" value="Homodimeric domain of signal transducing histidine kinase"/>
    <property type="match status" value="1"/>
</dbReference>
<dbReference type="SMART" id="SM00387">
    <property type="entry name" value="HATPase_c"/>
    <property type="match status" value="1"/>
</dbReference>
<evidence type="ECO:0000256" key="4">
    <source>
        <dbReference type="ARBA" id="ARBA00022679"/>
    </source>
</evidence>
<feature type="domain" description="PAS" evidence="11">
    <location>
        <begin position="492"/>
        <end position="570"/>
    </location>
</feature>
<organism evidence="13 14">
    <name type="scientific">Teichococcus coralli</name>
    <dbReference type="NCBI Taxonomy" id="2545983"/>
    <lineage>
        <taxon>Bacteria</taxon>
        <taxon>Pseudomonadati</taxon>
        <taxon>Pseudomonadota</taxon>
        <taxon>Alphaproteobacteria</taxon>
        <taxon>Acetobacterales</taxon>
        <taxon>Roseomonadaceae</taxon>
        <taxon>Roseomonas</taxon>
    </lineage>
</organism>
<dbReference type="Pfam" id="PF02518">
    <property type="entry name" value="HATPase_c"/>
    <property type="match status" value="1"/>
</dbReference>
<evidence type="ECO:0000256" key="3">
    <source>
        <dbReference type="ARBA" id="ARBA00022553"/>
    </source>
</evidence>
<evidence type="ECO:0000256" key="5">
    <source>
        <dbReference type="ARBA" id="ARBA00022741"/>
    </source>
</evidence>
<dbReference type="SMART" id="SM00388">
    <property type="entry name" value="HisKA"/>
    <property type="match status" value="1"/>
</dbReference>
<sequence>MWLKRFVFRRMAGGQQGAARCEPRRGWPLAWHLAMLCAVVLAPMLATEAALLFHLAQGERTRHEATAREAARRITVDLNRELIAMRTLMEVLATSDHLRAGDIGAFTSRAEAVPRPAGAEIVLQDQAGHLLATTAPPAERRLAMEGLAPAPPRPPVTEGPFSGLLAAPSREPAFAVSTWAPPGTAAPAWRLSLAVPLAFLNDIVRDAEIPAGMVASLLDGEGFILARSQEAARLVGTRVPPELNMPPAQAQGWQHGRSAAGEEVVAAFSRSGLSGWTVAVFMPEAAFAAPLRLSFWTMLAAGLLLAALVAAMASLFARRIARPIAALAGFAATGGESMALRPHGGVREVEAVAAALAAVRAEATARLREREDLLLTLDSAQVIVREPGGCILVWTSGSEHLYGWAPAEALGRISHELLETQFPRPLEQIMGELLERGEWQGELRQRRRDGSLVTVISQWALRRGPDGAPHTVVEASNDITGLREAEEALRLNRDLLASVLNASPEPISARDLEGRLVILNQPSAAVYGATVEDAIGRRVEELLPPSAAAAARAADLAVITSGRTQVLENEIPAGDGSPRVLLSSKAPWRDGSGRTVGVVTVSRDITVRRRAQARLQQMQEELLHVSRLSAMGALAAELAHELNQPLTAVANFADAARRMLGSRGTPDAGQLQAAREAMAEAAGQAVHAGRIIRRLRDFIGRGEAERQPTPLNMLVDGAVRLAMAGAGKQGVVLRLELAPDAPEVMADRVRIQQVVFNLVRNALDAMQEVVHRELRIATARRGGSAVLTVADTGPGLSQTVAEHIFEPFISTKPEGMGIGLSICRSIVEDHGGHLAAEPTPGGGATFRVVLPAAPQEAATQAEVTHG</sequence>
<feature type="transmembrane region" description="Helical" evidence="9">
    <location>
        <begin position="29"/>
        <end position="53"/>
    </location>
</feature>
<evidence type="ECO:0000256" key="9">
    <source>
        <dbReference type="SAM" id="Phobius"/>
    </source>
</evidence>
<dbReference type="Gene3D" id="1.10.287.130">
    <property type="match status" value="1"/>
</dbReference>
<dbReference type="InterPro" id="IPR035965">
    <property type="entry name" value="PAS-like_dom_sf"/>
</dbReference>
<dbReference type="InterPro" id="IPR001610">
    <property type="entry name" value="PAC"/>
</dbReference>
<dbReference type="CDD" id="cd00130">
    <property type="entry name" value="PAS"/>
    <property type="match status" value="2"/>
</dbReference>
<keyword evidence="8" id="KW-0902">Two-component regulatory system</keyword>
<dbReference type="PANTHER" id="PTHR43065:SF46">
    <property type="entry name" value="C4-DICARBOXYLATE TRANSPORT SENSOR PROTEIN DCTB"/>
    <property type="match status" value="1"/>
</dbReference>
<dbReference type="PROSITE" id="PS50112">
    <property type="entry name" value="PAS"/>
    <property type="match status" value="2"/>
</dbReference>
<dbReference type="Proteomes" id="UP000460715">
    <property type="component" value="Unassembled WGS sequence"/>
</dbReference>
<dbReference type="SMART" id="SM00091">
    <property type="entry name" value="PAS"/>
    <property type="match status" value="2"/>
</dbReference>
<comment type="catalytic activity">
    <reaction evidence="1">
        <text>ATP + protein L-histidine = ADP + protein N-phospho-L-histidine.</text>
        <dbReference type="EC" id="2.7.13.3"/>
    </reaction>
</comment>